<dbReference type="AlphaFoldDB" id="A0A1V9YJK9"/>
<proteinExistence type="predicted"/>
<name>A0A1V9YJK9_ACHHY</name>
<protein>
    <submittedName>
        <fullName evidence="1">Uncharacterized protein</fullName>
    </submittedName>
</protein>
<dbReference type="OrthoDB" id="64793at2759"/>
<sequence>MVMDATRASCVDETTSEESCDEVPAVAERRLKRDKQRDFRRKVSHQLEFLRSRVAALQTSLRAARAEKAMRLPWAEVAKAMRQDVVATKGKRKALLAQVEDHVELAEAMYKWVQSLSPERPLSKYPVWFSVGLCGNDISRRAAMDWITQHMYYHTPTILHLAGFRPDMQMSSQEFVFDTSKGYIEYVYTDRRFHRAALHQVLAAYQRLYYANSVDFVVAGRKVMDQGDGMIYSRREPKNENVVHREFVSDDRIVHVQHSIHDDSRHPLGAVHRHRTAWIVLDVVGPNVVMETKVFHKSQSWTVEKGYVSLEEEADIVGYFDDGMDRDDFAMLPTSVQENHLRRHMGTTFPRCMNTLNCELEQAMAQLHLEDAASFDTADTAILDLL</sequence>
<evidence type="ECO:0000313" key="2">
    <source>
        <dbReference type="Proteomes" id="UP000243579"/>
    </source>
</evidence>
<gene>
    <name evidence="1" type="ORF">ACHHYP_11195</name>
</gene>
<evidence type="ECO:0000313" key="1">
    <source>
        <dbReference type="EMBL" id="OQR85914.1"/>
    </source>
</evidence>
<comment type="caution">
    <text evidence="1">The sequence shown here is derived from an EMBL/GenBank/DDBJ whole genome shotgun (WGS) entry which is preliminary data.</text>
</comment>
<keyword evidence="2" id="KW-1185">Reference proteome</keyword>
<dbReference type="EMBL" id="JNBR01001557">
    <property type="protein sequence ID" value="OQR85914.1"/>
    <property type="molecule type" value="Genomic_DNA"/>
</dbReference>
<reference evidence="1 2" key="1">
    <citation type="journal article" date="2014" name="Genome Biol. Evol.">
        <title>The secreted proteins of Achlya hypogyna and Thraustotheca clavata identify the ancestral oomycete secretome and reveal gene acquisitions by horizontal gene transfer.</title>
        <authorList>
            <person name="Misner I."/>
            <person name="Blouin N."/>
            <person name="Leonard G."/>
            <person name="Richards T.A."/>
            <person name="Lane C.E."/>
        </authorList>
    </citation>
    <scope>NUCLEOTIDE SEQUENCE [LARGE SCALE GENOMIC DNA]</scope>
    <source>
        <strain evidence="1 2">ATCC 48635</strain>
    </source>
</reference>
<accession>A0A1V9YJK9</accession>
<organism evidence="1 2">
    <name type="scientific">Achlya hypogyna</name>
    <name type="common">Oomycete</name>
    <name type="synonym">Protoachlya hypogyna</name>
    <dbReference type="NCBI Taxonomy" id="1202772"/>
    <lineage>
        <taxon>Eukaryota</taxon>
        <taxon>Sar</taxon>
        <taxon>Stramenopiles</taxon>
        <taxon>Oomycota</taxon>
        <taxon>Saprolegniomycetes</taxon>
        <taxon>Saprolegniales</taxon>
        <taxon>Achlyaceae</taxon>
        <taxon>Achlya</taxon>
    </lineage>
</organism>
<dbReference type="Proteomes" id="UP000243579">
    <property type="component" value="Unassembled WGS sequence"/>
</dbReference>